<evidence type="ECO:0000313" key="2">
    <source>
        <dbReference type="Proteomes" id="UP000018817"/>
    </source>
</evidence>
<dbReference type="GeneID" id="20186610"/>
<reference evidence="1 2" key="2">
    <citation type="submission" date="2013-11" db="EMBL/GenBank/DDBJ databases">
        <title>The Genome Sequence of Phytophthora parasitica INRA-310.</title>
        <authorList>
            <consortium name="The Broad Institute Genomics Platform"/>
            <person name="Russ C."/>
            <person name="Tyler B."/>
            <person name="Panabieres F."/>
            <person name="Shan W."/>
            <person name="Tripathy S."/>
            <person name="Grunwald N."/>
            <person name="Machado M."/>
            <person name="Johnson C.S."/>
            <person name="Arredondo F."/>
            <person name="Hong C."/>
            <person name="Coffey M."/>
            <person name="Young S.K."/>
            <person name="Zeng Q."/>
            <person name="Gargeya S."/>
            <person name="Fitzgerald M."/>
            <person name="Abouelleil A."/>
            <person name="Alvarado L."/>
            <person name="Chapman S.B."/>
            <person name="Gainer-Dewar J."/>
            <person name="Goldberg J."/>
            <person name="Griggs A."/>
            <person name="Gujja S."/>
            <person name="Hansen M."/>
            <person name="Howarth C."/>
            <person name="Imamovic A."/>
            <person name="Ireland A."/>
            <person name="Larimer J."/>
            <person name="McCowan C."/>
            <person name="Murphy C."/>
            <person name="Pearson M."/>
            <person name="Poon T.W."/>
            <person name="Priest M."/>
            <person name="Roberts A."/>
            <person name="Saif S."/>
            <person name="Shea T."/>
            <person name="Sykes S."/>
            <person name="Wortman J."/>
            <person name="Nusbaum C."/>
            <person name="Birren B."/>
        </authorList>
    </citation>
    <scope>NUCLEOTIDE SEQUENCE [LARGE SCALE GENOMIC DNA]</scope>
    <source>
        <strain evidence="1 2">INRA-310</strain>
    </source>
</reference>
<reference evidence="2" key="1">
    <citation type="submission" date="2011-12" db="EMBL/GenBank/DDBJ databases">
        <authorList>
            <consortium name="The Broad Institute Genome Sequencing Platform"/>
            <person name="Russ C."/>
            <person name="Tyler B."/>
            <person name="Panabieres F."/>
            <person name="Shan W."/>
            <person name="Tripathy S."/>
            <person name="Grunwald N."/>
            <person name="Machado M."/>
            <person name="Young S.K."/>
            <person name="Zeng Q."/>
            <person name="Gargeya S."/>
            <person name="Fitzgerald M."/>
            <person name="Haas B."/>
            <person name="Abouelleil A."/>
            <person name="Alvarado L."/>
            <person name="Arachchi H.M."/>
            <person name="Berlin A."/>
            <person name="Chapman S.B."/>
            <person name="Gearin G."/>
            <person name="Goldberg J."/>
            <person name="Griggs A."/>
            <person name="Gujja S."/>
            <person name="Hansen M."/>
            <person name="Heiman D."/>
            <person name="Howarth C."/>
            <person name="Larimer J."/>
            <person name="Lui A."/>
            <person name="MacDonald P.J.P."/>
            <person name="McCowen C."/>
            <person name="Montmayeur A."/>
            <person name="Murphy C."/>
            <person name="Neiman D."/>
            <person name="Pearson M."/>
            <person name="Priest M."/>
            <person name="Roberts A."/>
            <person name="Saif S."/>
            <person name="Shea T."/>
            <person name="Sisk P."/>
            <person name="Stolte C."/>
            <person name="Sykes S."/>
            <person name="Wortman J."/>
            <person name="Nusbaum C."/>
            <person name="Birren B."/>
        </authorList>
    </citation>
    <scope>NUCLEOTIDE SEQUENCE [LARGE SCALE GENOMIC DNA]</scope>
    <source>
        <strain evidence="2">INRA-310</strain>
    </source>
</reference>
<dbReference type="OrthoDB" id="126620at2759"/>
<sequence>MHIKEHDVFRFAEELSSIDWSHHNLVFLDEVSFDNRGMIRRRGYSIKGRKLATSSGSQECQICVAKILRILSEAAFVYILDHVPFGF</sequence>
<dbReference type="Proteomes" id="UP000018817">
    <property type="component" value="Unassembled WGS sequence"/>
</dbReference>
<protein>
    <recommendedName>
        <fullName evidence="3">Tc1-like transposase DDE domain-containing protein</fullName>
    </recommendedName>
</protein>
<dbReference type="STRING" id="761204.W2PLV9"/>
<dbReference type="EMBL" id="KI669629">
    <property type="protein sequence ID" value="ETN01239.1"/>
    <property type="molecule type" value="Genomic_DNA"/>
</dbReference>
<gene>
    <name evidence="1" type="ORF">PPTG_17639</name>
</gene>
<dbReference type="RefSeq" id="XP_008913566.1">
    <property type="nucleotide sequence ID" value="XM_008915318.1"/>
</dbReference>
<evidence type="ECO:0000313" key="1">
    <source>
        <dbReference type="EMBL" id="ETN01239.1"/>
    </source>
</evidence>
<name>W2PLV9_PHYN3</name>
<proteinExistence type="predicted"/>
<organism evidence="1 2">
    <name type="scientific">Phytophthora nicotianae (strain INRA-310)</name>
    <name type="common">Phytophthora parasitica</name>
    <dbReference type="NCBI Taxonomy" id="761204"/>
    <lineage>
        <taxon>Eukaryota</taxon>
        <taxon>Sar</taxon>
        <taxon>Stramenopiles</taxon>
        <taxon>Oomycota</taxon>
        <taxon>Peronosporomycetes</taxon>
        <taxon>Peronosporales</taxon>
        <taxon>Peronosporaceae</taxon>
        <taxon>Phytophthora</taxon>
    </lineage>
</organism>
<dbReference type="VEuPathDB" id="FungiDB:PPTG_17639"/>
<evidence type="ECO:0008006" key="3">
    <source>
        <dbReference type="Google" id="ProtNLM"/>
    </source>
</evidence>
<dbReference type="AlphaFoldDB" id="W2PLV9"/>
<accession>W2PLV9</accession>